<keyword evidence="3" id="KW-1185">Reference proteome</keyword>
<gene>
    <name evidence="2" type="ORF">C8A04DRAFT_30621</name>
</gene>
<reference evidence="2" key="1">
    <citation type="journal article" date="2023" name="Mol. Phylogenet. Evol.">
        <title>Genome-scale phylogeny and comparative genomics of the fungal order Sordariales.</title>
        <authorList>
            <person name="Hensen N."/>
            <person name="Bonometti L."/>
            <person name="Westerberg I."/>
            <person name="Brannstrom I.O."/>
            <person name="Guillou S."/>
            <person name="Cros-Aarteil S."/>
            <person name="Calhoun S."/>
            <person name="Haridas S."/>
            <person name="Kuo A."/>
            <person name="Mondo S."/>
            <person name="Pangilinan J."/>
            <person name="Riley R."/>
            <person name="LaButti K."/>
            <person name="Andreopoulos B."/>
            <person name="Lipzen A."/>
            <person name="Chen C."/>
            <person name="Yan M."/>
            <person name="Daum C."/>
            <person name="Ng V."/>
            <person name="Clum A."/>
            <person name="Steindorff A."/>
            <person name="Ohm R.A."/>
            <person name="Martin F."/>
            <person name="Silar P."/>
            <person name="Natvig D.O."/>
            <person name="Lalanne C."/>
            <person name="Gautier V."/>
            <person name="Ament-Velasquez S.L."/>
            <person name="Kruys A."/>
            <person name="Hutchinson M.I."/>
            <person name="Powell A.J."/>
            <person name="Barry K."/>
            <person name="Miller A.N."/>
            <person name="Grigoriev I.V."/>
            <person name="Debuchy R."/>
            <person name="Gladieux P."/>
            <person name="Hiltunen Thoren M."/>
            <person name="Johannesson H."/>
        </authorList>
    </citation>
    <scope>NUCLEOTIDE SEQUENCE</scope>
    <source>
        <strain evidence="2">CBS 141.50</strain>
    </source>
</reference>
<proteinExistence type="predicted"/>
<dbReference type="RefSeq" id="XP_062635146.1">
    <property type="nucleotide sequence ID" value="XM_062781442.1"/>
</dbReference>
<evidence type="ECO:0000313" key="3">
    <source>
        <dbReference type="Proteomes" id="UP001302676"/>
    </source>
</evidence>
<reference evidence="2" key="2">
    <citation type="submission" date="2023-05" db="EMBL/GenBank/DDBJ databases">
        <authorList>
            <consortium name="Lawrence Berkeley National Laboratory"/>
            <person name="Steindorff A."/>
            <person name="Hensen N."/>
            <person name="Bonometti L."/>
            <person name="Westerberg I."/>
            <person name="Brannstrom I.O."/>
            <person name="Guillou S."/>
            <person name="Cros-Aarteil S."/>
            <person name="Calhoun S."/>
            <person name="Haridas S."/>
            <person name="Kuo A."/>
            <person name="Mondo S."/>
            <person name="Pangilinan J."/>
            <person name="Riley R."/>
            <person name="Labutti K."/>
            <person name="Andreopoulos B."/>
            <person name="Lipzen A."/>
            <person name="Chen C."/>
            <person name="Yanf M."/>
            <person name="Daum C."/>
            <person name="Ng V."/>
            <person name="Clum A."/>
            <person name="Ohm R."/>
            <person name="Martin F."/>
            <person name="Silar P."/>
            <person name="Natvig D."/>
            <person name="Lalanne C."/>
            <person name="Gautier V."/>
            <person name="Ament-Velasquez S.L."/>
            <person name="Kruys A."/>
            <person name="Hutchinson M.I."/>
            <person name="Powell A.J."/>
            <person name="Barry K."/>
            <person name="Miller A.N."/>
            <person name="Grigoriev I.V."/>
            <person name="Debuchy R."/>
            <person name="Gladieux P."/>
            <person name="Thoren M.H."/>
            <person name="Johannesson H."/>
        </authorList>
    </citation>
    <scope>NUCLEOTIDE SEQUENCE</scope>
    <source>
        <strain evidence="2">CBS 141.50</strain>
    </source>
</reference>
<feature type="region of interest" description="Disordered" evidence="1">
    <location>
        <begin position="1"/>
        <end position="24"/>
    </location>
</feature>
<feature type="compositionally biased region" description="Polar residues" evidence="1">
    <location>
        <begin position="1"/>
        <end position="23"/>
    </location>
</feature>
<evidence type="ECO:0000256" key="1">
    <source>
        <dbReference type="SAM" id="MobiDB-lite"/>
    </source>
</evidence>
<protein>
    <submittedName>
        <fullName evidence="2">Uncharacterized protein</fullName>
    </submittedName>
</protein>
<comment type="caution">
    <text evidence="2">The sequence shown here is derived from an EMBL/GenBank/DDBJ whole genome shotgun (WGS) entry which is preliminary data.</text>
</comment>
<sequence length="329" mass="38065">MPDKMTQTDPLPGSTPQTSSASSPLEKMPLDIHRLIILQLSSFNDLDALVHASPRAHLVYARDRLSILRHMAERVLDGFLYDAHAAYLSGKARIQTTRLKGTLWQFLDQYRFGQFPSLKLKDLIQLVRFHRFVIEPLTKHYEIWALDDRRYYPEHSYPLSRTEIQRVQRALYRLEVYYNICSPAGKGRSGETYIEKAKDRMRLLALFAPWQIEQILCVHEFTMHVCDELFRELKWELQPLQDKEFGAMDVQSGEDISYLFLDAGQSSNLPLVSTVLKISDPEEQAAVLRECLLGLPSIDDGRDWIVDATLCHPKQSSREILRDIFDCPN</sequence>
<dbReference type="GeneID" id="87818055"/>
<evidence type="ECO:0000313" key="2">
    <source>
        <dbReference type="EMBL" id="KAK4141775.1"/>
    </source>
</evidence>
<name>A0AAN6UZ68_9PEZI</name>
<dbReference type="AlphaFoldDB" id="A0AAN6UZ68"/>
<dbReference type="Proteomes" id="UP001302676">
    <property type="component" value="Unassembled WGS sequence"/>
</dbReference>
<accession>A0AAN6UZ68</accession>
<organism evidence="2 3">
    <name type="scientific">Dichotomopilus funicola</name>
    <dbReference type="NCBI Taxonomy" id="1934379"/>
    <lineage>
        <taxon>Eukaryota</taxon>
        <taxon>Fungi</taxon>
        <taxon>Dikarya</taxon>
        <taxon>Ascomycota</taxon>
        <taxon>Pezizomycotina</taxon>
        <taxon>Sordariomycetes</taxon>
        <taxon>Sordariomycetidae</taxon>
        <taxon>Sordariales</taxon>
        <taxon>Chaetomiaceae</taxon>
        <taxon>Dichotomopilus</taxon>
    </lineage>
</organism>
<dbReference type="EMBL" id="MU853606">
    <property type="protein sequence ID" value="KAK4141775.1"/>
    <property type="molecule type" value="Genomic_DNA"/>
</dbReference>